<dbReference type="AlphaFoldDB" id="A0A382Q7E1"/>
<reference evidence="2" key="1">
    <citation type="submission" date="2018-05" db="EMBL/GenBank/DDBJ databases">
        <authorList>
            <person name="Lanie J.A."/>
            <person name="Ng W.-L."/>
            <person name="Kazmierczak K.M."/>
            <person name="Andrzejewski T.M."/>
            <person name="Davidsen T.M."/>
            <person name="Wayne K.J."/>
            <person name="Tettelin H."/>
            <person name="Glass J.I."/>
            <person name="Rusch D."/>
            <person name="Podicherti R."/>
            <person name="Tsui H.-C.T."/>
            <person name="Winkler M.E."/>
        </authorList>
    </citation>
    <scope>NUCLEOTIDE SEQUENCE</scope>
</reference>
<dbReference type="EMBL" id="UINC01112497">
    <property type="protein sequence ID" value="SVC81489.1"/>
    <property type="molecule type" value="Genomic_DNA"/>
</dbReference>
<feature type="compositionally biased region" description="Basic and acidic residues" evidence="1">
    <location>
        <begin position="85"/>
        <end position="99"/>
    </location>
</feature>
<name>A0A382Q7E1_9ZZZZ</name>
<protein>
    <submittedName>
        <fullName evidence="2">Uncharacterized protein</fullName>
    </submittedName>
</protein>
<organism evidence="2">
    <name type="scientific">marine metagenome</name>
    <dbReference type="NCBI Taxonomy" id="408172"/>
    <lineage>
        <taxon>unclassified sequences</taxon>
        <taxon>metagenomes</taxon>
        <taxon>ecological metagenomes</taxon>
    </lineage>
</organism>
<evidence type="ECO:0000256" key="1">
    <source>
        <dbReference type="SAM" id="MobiDB-lite"/>
    </source>
</evidence>
<evidence type="ECO:0000313" key="2">
    <source>
        <dbReference type="EMBL" id="SVC81489.1"/>
    </source>
</evidence>
<accession>A0A382Q7E1</accession>
<gene>
    <name evidence="2" type="ORF">METZ01_LOCUS334343</name>
</gene>
<proteinExistence type="predicted"/>
<feature type="region of interest" description="Disordered" evidence="1">
    <location>
        <begin position="70"/>
        <end position="99"/>
    </location>
</feature>
<sequence length="99" mass="11241">MLSTEYRLRLEAICKDIASGTEVSLQDMIWANKLSKANTSARGMLNKARRLASNPDDSFLNSLNIGDPDSSNHLRGFGSPEDIADWFHQDRSDDWRQRD</sequence>